<gene>
    <name evidence="1" type="ORF">RHP49_09480</name>
</gene>
<dbReference type="Proteomes" id="UP001303407">
    <property type="component" value="Chromosome"/>
</dbReference>
<accession>A0ABY9XYW6</accession>
<dbReference type="EMBL" id="CP134536">
    <property type="protein sequence ID" value="WNH11151.1"/>
    <property type="molecule type" value="Genomic_DNA"/>
</dbReference>
<dbReference type="RefSeq" id="WP_415861127.1">
    <property type="nucleotide sequence ID" value="NZ_CP134536.1"/>
</dbReference>
<organism evidence="1 2">
    <name type="scientific">Thalassobellus suaedae</name>
    <dbReference type="NCBI Taxonomy" id="3074124"/>
    <lineage>
        <taxon>Bacteria</taxon>
        <taxon>Pseudomonadati</taxon>
        <taxon>Bacteroidota</taxon>
        <taxon>Flavobacteriia</taxon>
        <taxon>Flavobacteriales</taxon>
        <taxon>Flavobacteriaceae</taxon>
        <taxon>Thalassobellus</taxon>
    </lineage>
</organism>
<protein>
    <submittedName>
        <fullName evidence="1">Uncharacterized protein</fullName>
    </submittedName>
</protein>
<sequence length="332" mass="38405">MTLIVGFVNKKMAVLAADTQISSYNGAQEIINRAVIHKIDLVDHNLLFSYLGKWDILNEDKLSEFRKKLTNRKNKVFFAFRFVRRLNRDALIIGFWNFGLIWRLVFKGKKESKIKKLVIKKGSFYFNDPNANLLNYVTVESRIKGYLDDTSTALENYLFTINNTILSEIAQGKDLVIPGLVLNNNRNTVGGYVTICILLKETKYTLRIFNKTRAHCFFKHYQNGNLLDNNSNPFGLGLNHSQIIYIDNLAMIFKSINDSENEAIKSSLLILLQNQINHLRENDFLACFLLRQLVIYMNKKANLNLNNVTCNEEFIIADDNDLEIDFCKTFFD</sequence>
<proteinExistence type="predicted"/>
<evidence type="ECO:0000313" key="2">
    <source>
        <dbReference type="Proteomes" id="UP001303407"/>
    </source>
</evidence>
<evidence type="ECO:0000313" key="1">
    <source>
        <dbReference type="EMBL" id="WNH11151.1"/>
    </source>
</evidence>
<reference evidence="1 2" key="1">
    <citation type="submission" date="2023-09" db="EMBL/GenBank/DDBJ databases">
        <title>Thalassobella suaedae gen. nov., sp. nov., a marine bacterium of the family Flavobacteriaceae isolated from a halophyte Suaeda japonica.</title>
        <authorList>
            <person name="Lee S.Y."/>
            <person name="Hwang C.Y."/>
        </authorList>
    </citation>
    <scope>NUCLEOTIDE SEQUENCE [LARGE SCALE GENOMIC DNA]</scope>
    <source>
        <strain evidence="1 2">HL-DH10</strain>
    </source>
</reference>
<name>A0ABY9XYW6_9FLAO</name>
<keyword evidence="2" id="KW-1185">Reference proteome</keyword>